<reference evidence="6 7" key="1">
    <citation type="submission" date="2018-03" db="EMBL/GenBank/DDBJ databases">
        <title>Aerobic endospore-forming bacteria genome sequencing and assembly.</title>
        <authorList>
            <person name="Cavalcante D.A."/>
            <person name="Driks A."/>
            <person name="Putonti C."/>
            <person name="De-Souza M.T."/>
        </authorList>
    </citation>
    <scope>NUCLEOTIDE SEQUENCE [LARGE SCALE GENOMIC DNA]</scope>
    <source>
        <strain evidence="6 7">SDF0037</strain>
    </source>
</reference>
<dbReference type="InterPro" id="IPR015421">
    <property type="entry name" value="PyrdxlP-dep_Trfase_major"/>
</dbReference>
<evidence type="ECO:0000313" key="6">
    <source>
        <dbReference type="EMBL" id="TQR35964.1"/>
    </source>
</evidence>
<dbReference type="EMBL" id="SADV01000004">
    <property type="protein sequence ID" value="TQR35964.1"/>
    <property type="molecule type" value="Genomic_DNA"/>
</dbReference>
<dbReference type="InterPro" id="IPR049704">
    <property type="entry name" value="Aminotrans_3_PPA_site"/>
</dbReference>
<keyword evidence="3" id="KW-0808">Transferase</keyword>
<dbReference type="Gene3D" id="3.40.640.10">
    <property type="entry name" value="Type I PLP-dependent aspartate aminotransferase-like (Major domain)"/>
    <property type="match status" value="1"/>
</dbReference>
<accession>A0A544UQ59</accession>
<evidence type="ECO:0000313" key="7">
    <source>
        <dbReference type="Proteomes" id="UP000317944"/>
    </source>
</evidence>
<dbReference type="PIRSF" id="PIRSF000521">
    <property type="entry name" value="Transaminase_4ab_Lys_Orn"/>
    <property type="match status" value="1"/>
</dbReference>
<comment type="cofactor">
    <cofactor evidence="1">
        <name>pyridoxal 5'-phosphate</name>
        <dbReference type="ChEBI" id="CHEBI:597326"/>
    </cofactor>
</comment>
<dbReference type="Proteomes" id="UP000317944">
    <property type="component" value="Unassembled WGS sequence"/>
</dbReference>
<name>A0A544UQ59_LYSSH</name>
<evidence type="ECO:0000256" key="3">
    <source>
        <dbReference type="ARBA" id="ARBA00022679"/>
    </source>
</evidence>
<dbReference type="InterPro" id="IPR015424">
    <property type="entry name" value="PyrdxlP-dep_Trfase"/>
</dbReference>
<evidence type="ECO:0000256" key="4">
    <source>
        <dbReference type="ARBA" id="ARBA00022898"/>
    </source>
</evidence>
<keyword evidence="2 6" id="KW-0032">Aminotransferase</keyword>
<dbReference type="Gene3D" id="3.90.1150.10">
    <property type="entry name" value="Aspartate Aminotransferase, domain 1"/>
    <property type="match status" value="1"/>
</dbReference>
<dbReference type="PANTHER" id="PTHR11986:SF79">
    <property type="entry name" value="ACETYLORNITHINE AMINOTRANSFERASE, MITOCHONDRIAL"/>
    <property type="match status" value="1"/>
</dbReference>
<organism evidence="6 7">
    <name type="scientific">Lysinibacillus sphaericus</name>
    <name type="common">Bacillus sphaericus</name>
    <dbReference type="NCBI Taxonomy" id="1421"/>
    <lineage>
        <taxon>Bacteria</taxon>
        <taxon>Bacillati</taxon>
        <taxon>Bacillota</taxon>
        <taxon>Bacilli</taxon>
        <taxon>Bacillales</taxon>
        <taxon>Bacillaceae</taxon>
        <taxon>Lysinibacillus</taxon>
    </lineage>
</organism>
<dbReference type="InterPro" id="IPR005814">
    <property type="entry name" value="Aminotrans_3"/>
</dbReference>
<dbReference type="InterPro" id="IPR050103">
    <property type="entry name" value="Class-III_PLP-dep_AT"/>
</dbReference>
<proteinExistence type="inferred from homology"/>
<evidence type="ECO:0000256" key="5">
    <source>
        <dbReference type="RuleBase" id="RU003560"/>
    </source>
</evidence>
<comment type="caution">
    <text evidence="6">The sequence shown here is derived from an EMBL/GenBank/DDBJ whole genome shotgun (WGS) entry which is preliminary data.</text>
</comment>
<comment type="similarity">
    <text evidence="5">Belongs to the class-III pyridoxal-phosphate-dependent aminotransferase family.</text>
</comment>
<dbReference type="SUPFAM" id="SSF53383">
    <property type="entry name" value="PLP-dependent transferases"/>
    <property type="match status" value="1"/>
</dbReference>
<dbReference type="FunFam" id="3.40.640.10:FF:000004">
    <property type="entry name" value="Acetylornithine aminotransferase"/>
    <property type="match status" value="1"/>
</dbReference>
<dbReference type="PANTHER" id="PTHR11986">
    <property type="entry name" value="AMINOTRANSFERASE CLASS III"/>
    <property type="match status" value="1"/>
</dbReference>
<dbReference type="GO" id="GO:0008483">
    <property type="term" value="F:transaminase activity"/>
    <property type="evidence" value="ECO:0007669"/>
    <property type="project" value="UniProtKB-KW"/>
</dbReference>
<protein>
    <submittedName>
        <fullName evidence="6">Aspartate aminotransferase family protein</fullName>
    </submittedName>
</protein>
<dbReference type="CDD" id="cd00610">
    <property type="entry name" value="OAT_like"/>
    <property type="match status" value="1"/>
</dbReference>
<gene>
    <name evidence="6" type="ORF">C7Y47_06675</name>
</gene>
<dbReference type="OrthoDB" id="9807885at2"/>
<dbReference type="GO" id="GO:0030170">
    <property type="term" value="F:pyridoxal phosphate binding"/>
    <property type="evidence" value="ECO:0007669"/>
    <property type="project" value="InterPro"/>
</dbReference>
<dbReference type="GO" id="GO:0042802">
    <property type="term" value="F:identical protein binding"/>
    <property type="evidence" value="ECO:0007669"/>
    <property type="project" value="TreeGrafter"/>
</dbReference>
<dbReference type="Pfam" id="PF00202">
    <property type="entry name" value="Aminotran_3"/>
    <property type="match status" value="1"/>
</dbReference>
<dbReference type="RefSeq" id="WP_142508056.1">
    <property type="nucleotide sequence ID" value="NZ_SADV01000004.1"/>
</dbReference>
<sequence length="450" mass="49243">MGRSSRSMNKQTIIDVVTKLESPSMADIICKETKLDWESSSGFRVWNETGDEFLDLTAGSGVHNVGHNHPEVLTAIIQQLQSISHTGWQFPTRSRANLLEKLSNLVPFEQPQFLFTVTGSEAVEGALKVARMAKRRPAILSFQGGFHGKTGGSLTVTANPKLRAGVSSHAADTIRLPFPDDDALRVHGFKVPSVEEYLEWIKRFIIHPDFPIDQVAGIIVEPVQGSSGMTAAPPNFLKALRQLTDENDMLLILDEIYTGMGRTGRLFGFQHDNITPDIIIMGKALGGGLPISLVAAPSSIMQQVPAYKQTSTFSAHPVACAAGVKVLEILIQENLPQNALERGEQFRSRLEALNGEFLENSGVRLVVTGRGLMLGVRIEANTPANSERLARQLNENLKEQYVICLLGGTFNNVIKITPPLTLTSSDVDMICNRFALAIGKMITQESTLNY</sequence>
<evidence type="ECO:0000256" key="2">
    <source>
        <dbReference type="ARBA" id="ARBA00022576"/>
    </source>
</evidence>
<evidence type="ECO:0000256" key="1">
    <source>
        <dbReference type="ARBA" id="ARBA00001933"/>
    </source>
</evidence>
<keyword evidence="4 5" id="KW-0663">Pyridoxal phosphate</keyword>
<dbReference type="PROSITE" id="PS00600">
    <property type="entry name" value="AA_TRANSFER_CLASS_3"/>
    <property type="match status" value="1"/>
</dbReference>
<dbReference type="AlphaFoldDB" id="A0A544UQ59"/>
<dbReference type="InterPro" id="IPR015422">
    <property type="entry name" value="PyrdxlP-dep_Trfase_small"/>
</dbReference>